<dbReference type="VEuPathDB" id="VectorBase:ADAR2_008484"/>
<evidence type="ECO:0000313" key="5">
    <source>
        <dbReference type="Proteomes" id="UP000000673"/>
    </source>
</evidence>
<reference evidence="4" key="4">
    <citation type="submission" date="2015-06" db="UniProtKB">
        <authorList>
            <consortium name="EnsemblMetazoa"/>
        </authorList>
    </citation>
    <scope>IDENTIFICATION</scope>
</reference>
<feature type="domain" description="F-box" evidence="2">
    <location>
        <begin position="31"/>
        <end position="76"/>
    </location>
</feature>
<dbReference type="EnsemblMetazoa" id="ADAC002638-RA">
    <property type="protein sequence ID" value="ADAC002638-PA"/>
    <property type="gene ID" value="ADAC002638"/>
</dbReference>
<name>W5JS63_ANODA</name>
<dbReference type="PANTHER" id="PTHR38926:SF72">
    <property type="entry name" value="IM:7136021-RELATED"/>
    <property type="match status" value="1"/>
</dbReference>
<dbReference type="PROSITE" id="PS50181">
    <property type="entry name" value="FBOX"/>
    <property type="match status" value="1"/>
</dbReference>
<evidence type="ECO:0000259" key="2">
    <source>
        <dbReference type="PROSITE" id="PS50181"/>
    </source>
</evidence>
<dbReference type="VEuPathDB" id="VectorBase:ADAC002638"/>
<reference evidence="3" key="2">
    <citation type="submission" date="2010-05" db="EMBL/GenBank/DDBJ databases">
        <authorList>
            <person name="Almeida L.G."/>
            <person name="Nicolas M.F."/>
            <person name="Souza R.C."/>
            <person name="Vasconcelos A.T.R."/>
        </authorList>
    </citation>
    <scope>NUCLEOTIDE SEQUENCE</scope>
</reference>
<protein>
    <recommendedName>
        <fullName evidence="2">F-box domain-containing protein</fullName>
    </recommendedName>
</protein>
<dbReference type="Gene3D" id="1.20.1280.50">
    <property type="match status" value="1"/>
</dbReference>
<feature type="region of interest" description="Disordered" evidence="1">
    <location>
        <begin position="1"/>
        <end position="26"/>
    </location>
</feature>
<reference evidence="3" key="3">
    <citation type="journal article" date="2013" name="Nucleic Acids Res.">
        <title>The genome of Anopheles darlingi, the main neotropical malaria vector.</title>
        <authorList>
            <person name="Marinotti O."/>
            <person name="Cerqueira G.C."/>
            <person name="de Almeida L.G."/>
            <person name="Ferro M.I."/>
            <person name="Loreto E.L."/>
            <person name="Zaha A."/>
            <person name="Teixeira S.M."/>
            <person name="Wespiser A.R."/>
            <person name="Almeida E Silva A."/>
            <person name="Schlindwein A.D."/>
            <person name="Pacheco A.C."/>
            <person name="Silva A.L."/>
            <person name="Graveley B.R."/>
            <person name="Walenz B.P."/>
            <person name="Lima Bde A."/>
            <person name="Ribeiro C.A."/>
            <person name="Nunes-Silva C.G."/>
            <person name="de Carvalho C.R."/>
            <person name="Soares C.M."/>
            <person name="de Menezes C.B."/>
            <person name="Matiolli C."/>
            <person name="Caffrey D."/>
            <person name="Araujo D.A."/>
            <person name="de Oliveira D.M."/>
            <person name="Golenbock D."/>
            <person name="Grisard E.C."/>
            <person name="Fantinatti-Garboggini F."/>
            <person name="de Carvalho F.M."/>
            <person name="Barcellos F.G."/>
            <person name="Prosdocimi F."/>
            <person name="May G."/>
            <person name="Azevedo Junior G.M."/>
            <person name="Guimaraes G.M."/>
            <person name="Goldman G.H."/>
            <person name="Padilha I.Q."/>
            <person name="Batista Jda S."/>
            <person name="Ferro J.A."/>
            <person name="Ribeiro J.M."/>
            <person name="Fietto J.L."/>
            <person name="Dabbas K.M."/>
            <person name="Cerdeira L."/>
            <person name="Agnez-Lima L.F."/>
            <person name="Brocchi M."/>
            <person name="de Carvalho M.O."/>
            <person name="Teixeira Mde M."/>
            <person name="Diniz Maia Mde M."/>
            <person name="Goldman M.H."/>
            <person name="Cruz Schneider M.P."/>
            <person name="Felipe M.S."/>
            <person name="Hungria M."/>
            <person name="Nicolas M.F."/>
            <person name="Pereira M."/>
            <person name="Montes M.A."/>
            <person name="Cantao M.E."/>
            <person name="Vincentz M."/>
            <person name="Rafael M.S."/>
            <person name="Silverman N."/>
            <person name="Stoco P.H."/>
            <person name="Souza R.C."/>
            <person name="Vicentini R."/>
            <person name="Gazzinelli R.T."/>
            <person name="Neves Rde O."/>
            <person name="Silva R."/>
            <person name="Astolfi-Filho S."/>
            <person name="Maciel T.E."/>
            <person name="Urmenyi T.P."/>
            <person name="Tadei W.P."/>
            <person name="Camargo E.P."/>
            <person name="de Vasconcelos A.T."/>
        </authorList>
    </citation>
    <scope>NUCLEOTIDE SEQUENCE</scope>
</reference>
<dbReference type="Pfam" id="PF12937">
    <property type="entry name" value="F-box-like"/>
    <property type="match status" value="1"/>
</dbReference>
<evidence type="ECO:0000313" key="4">
    <source>
        <dbReference type="EnsemblMetazoa" id="ADAC002638-PA"/>
    </source>
</evidence>
<proteinExistence type="predicted"/>
<feature type="compositionally biased region" description="Polar residues" evidence="1">
    <location>
        <begin position="1"/>
        <end position="10"/>
    </location>
</feature>
<dbReference type="EMBL" id="ADMH02000621">
    <property type="protein sequence ID" value="ETN65594.1"/>
    <property type="molecule type" value="Genomic_DNA"/>
</dbReference>
<dbReference type="SUPFAM" id="SSF81383">
    <property type="entry name" value="F-box domain"/>
    <property type="match status" value="1"/>
</dbReference>
<sequence>MCDEGASTSKAKPKVSTVTPAAPAEPETTGECYISRLPDEILYTIFNLLSHDQRLDCSETCRRWMDIVYSPYFQRKSKTSFSHCFGMTINSVDRKRLQRAINCEFSDCGILELFHTDLLRDQRNVLFEDPDNPVPSDTTIEDFLFSGDLQLEHIQFATSFDRARDFIGKRLPMLKNLESLSFMLVPPHYGLEVNKTDPEWVIKHEKVTSFSLQTFVTSGPYRLELPSMRFFVHEIDNDWDMRALIEAKERLEELEVKLYFVKYVDTIVTLQFPELKKFSVWLVREDDSPDPNTPGDDTTTEWFIKGMPKLEQMELRGTQMTMKLFRAVCLFGWETLTRLTVFSAQFNRSLFELIQELKNLKFLRLESCSIIDGGRLHEVNFPHLRHLELIKSHDCLRIDAGLSLIHTFKYTMDGKLAKVCRHMPLLEKFEIDFRAEHPVAEYVKKYFKHIPELAHLHHLTLSGIKTNTRPWNFCEPMPAVKHLVFRECHIARCDFKRISELFPELKVLETENSIIAYKIEPQGVDINRHFARRLKQYFPKCALVFTGGSTVEPLSTVLEMEDKNYDIKRLMDKEAGVIQIFQ</sequence>
<gene>
    <name evidence="3" type="ORF">AND_002638</name>
</gene>
<dbReference type="Gene3D" id="3.80.10.10">
    <property type="entry name" value="Ribonuclease Inhibitor"/>
    <property type="match status" value="1"/>
</dbReference>
<accession>W5JS63</accession>
<keyword evidence="5" id="KW-1185">Reference proteome</keyword>
<dbReference type="InterPro" id="IPR032675">
    <property type="entry name" value="LRR_dom_sf"/>
</dbReference>
<dbReference type="InterPro" id="IPR036047">
    <property type="entry name" value="F-box-like_dom_sf"/>
</dbReference>
<evidence type="ECO:0000256" key="1">
    <source>
        <dbReference type="SAM" id="MobiDB-lite"/>
    </source>
</evidence>
<dbReference type="AlphaFoldDB" id="W5JS63"/>
<dbReference type="eggNOG" id="ENOG502TD41">
    <property type="taxonomic scope" value="Eukaryota"/>
</dbReference>
<organism evidence="3">
    <name type="scientific">Anopheles darlingi</name>
    <name type="common">Mosquito</name>
    <dbReference type="NCBI Taxonomy" id="43151"/>
    <lineage>
        <taxon>Eukaryota</taxon>
        <taxon>Metazoa</taxon>
        <taxon>Ecdysozoa</taxon>
        <taxon>Arthropoda</taxon>
        <taxon>Hexapoda</taxon>
        <taxon>Insecta</taxon>
        <taxon>Pterygota</taxon>
        <taxon>Neoptera</taxon>
        <taxon>Endopterygota</taxon>
        <taxon>Diptera</taxon>
        <taxon>Nematocera</taxon>
        <taxon>Culicoidea</taxon>
        <taxon>Culicidae</taxon>
        <taxon>Anophelinae</taxon>
        <taxon>Anopheles</taxon>
    </lineage>
</organism>
<dbReference type="PANTHER" id="PTHR38926">
    <property type="entry name" value="F-BOX DOMAIN CONTAINING PROTEIN, EXPRESSED"/>
    <property type="match status" value="1"/>
</dbReference>
<reference evidence="3 5" key="1">
    <citation type="journal article" date="2010" name="BMC Genomics">
        <title>Combination of measures distinguishes pre-miRNAs from other stem-loops in the genome of the newly sequenced Anopheles darlingi.</title>
        <authorList>
            <person name="Mendes N.D."/>
            <person name="Freitas A.T."/>
            <person name="Vasconcelos A.T."/>
            <person name="Sagot M.F."/>
        </authorList>
    </citation>
    <scope>NUCLEOTIDE SEQUENCE</scope>
</reference>
<dbReference type="InterPro" id="IPR001810">
    <property type="entry name" value="F-box_dom"/>
</dbReference>
<dbReference type="Proteomes" id="UP000000673">
    <property type="component" value="Unassembled WGS sequence"/>
</dbReference>
<dbReference type="OMA" id="HVEYMES"/>
<dbReference type="HOGENOM" id="CLU_468697_0_0_1"/>
<evidence type="ECO:0000313" key="3">
    <source>
        <dbReference type="EMBL" id="ETN65594.1"/>
    </source>
</evidence>
<dbReference type="SUPFAM" id="SSF52047">
    <property type="entry name" value="RNI-like"/>
    <property type="match status" value="1"/>
</dbReference>